<dbReference type="InterPro" id="IPR011698">
    <property type="entry name" value="GATase_3"/>
</dbReference>
<dbReference type="SUPFAM" id="SSF52317">
    <property type="entry name" value="Class I glutamine amidotransferase-like"/>
    <property type="match status" value="1"/>
</dbReference>
<reference evidence="3" key="2">
    <citation type="journal article" date="2021" name="PeerJ">
        <title>Extensive microbial diversity within the chicken gut microbiome revealed by metagenomics and culture.</title>
        <authorList>
            <person name="Gilroy R."/>
            <person name="Ravi A."/>
            <person name="Getino M."/>
            <person name="Pursley I."/>
            <person name="Horton D.L."/>
            <person name="Alikhan N.F."/>
            <person name="Baker D."/>
            <person name="Gharbi K."/>
            <person name="Hall N."/>
            <person name="Watson M."/>
            <person name="Adriaenssens E.M."/>
            <person name="Foster-Nyarko E."/>
            <person name="Jarju S."/>
            <person name="Secka A."/>
            <person name="Antonio M."/>
            <person name="Oren A."/>
            <person name="Chaudhuri R.R."/>
            <person name="La Ragione R."/>
            <person name="Hildebrand F."/>
            <person name="Pallen M.J."/>
        </authorList>
    </citation>
    <scope>NUCLEOTIDE SEQUENCE</scope>
    <source>
        <strain evidence="3">ChiGjej2B2-12916</strain>
    </source>
</reference>
<comment type="caution">
    <text evidence="3">The sequence shown here is derived from an EMBL/GenBank/DDBJ whole genome shotgun (WGS) entry which is preliminary data.</text>
</comment>
<dbReference type="InterPro" id="IPR029062">
    <property type="entry name" value="Class_I_gatase-like"/>
</dbReference>
<dbReference type="GO" id="GO:0003824">
    <property type="term" value="F:catalytic activity"/>
    <property type="evidence" value="ECO:0007669"/>
    <property type="project" value="InterPro"/>
</dbReference>
<evidence type="ECO:0000256" key="1">
    <source>
        <dbReference type="ARBA" id="ARBA00022962"/>
    </source>
</evidence>
<accession>A0A9D0YS73</accession>
<name>A0A9D0YS73_9FIRM</name>
<evidence type="ECO:0000313" key="3">
    <source>
        <dbReference type="EMBL" id="HIQ60075.1"/>
    </source>
</evidence>
<dbReference type="EMBL" id="DVFO01000003">
    <property type="protein sequence ID" value="HIQ60075.1"/>
    <property type="molecule type" value="Genomic_DNA"/>
</dbReference>
<dbReference type="Pfam" id="PF07685">
    <property type="entry name" value="GATase_3"/>
    <property type="match status" value="1"/>
</dbReference>
<gene>
    <name evidence="3" type="ORF">IAD31_00515</name>
</gene>
<keyword evidence="1" id="KW-0315">Glutamine amidotransferase</keyword>
<protein>
    <recommendedName>
        <fullName evidence="2">CobB/CobQ-like glutamine amidotransferase domain-containing protein</fullName>
    </recommendedName>
</protein>
<reference evidence="3" key="1">
    <citation type="submission" date="2020-10" db="EMBL/GenBank/DDBJ databases">
        <authorList>
            <person name="Gilroy R."/>
        </authorList>
    </citation>
    <scope>NUCLEOTIDE SEQUENCE</scope>
    <source>
        <strain evidence="3">ChiGjej2B2-12916</strain>
    </source>
</reference>
<sequence length="242" mass="26207">MKLQFVHLCPQRMSLYGEYANLVVLQRMAQALGHEVEVVAGENPDLSNAHLIYMGCGTEQAQKFALEGLRPQVEDLKGALNRGAVVLFTGNAMEILGQSITDTQGKVWQGLGLADFTTIETRQRTPHDVIANTPPGHSPVVGFLNKCSLTAGVSTPLFESLEMGFGNDCQRGPEGYIRGNLMATHLTGPVLVKNPALAHEVLRRVLTCAGAQVPQTLPVLPHQQEAYDVTLRELRSKGENAG</sequence>
<proteinExistence type="predicted"/>
<dbReference type="Proteomes" id="UP000886879">
    <property type="component" value="Unassembled WGS sequence"/>
</dbReference>
<evidence type="ECO:0000259" key="2">
    <source>
        <dbReference type="Pfam" id="PF07685"/>
    </source>
</evidence>
<dbReference type="AlphaFoldDB" id="A0A9D0YS73"/>
<evidence type="ECO:0000313" key="4">
    <source>
        <dbReference type="Proteomes" id="UP000886879"/>
    </source>
</evidence>
<organism evidence="3 4">
    <name type="scientific">Candidatus Enterenecus faecium</name>
    <dbReference type="NCBI Taxonomy" id="2840780"/>
    <lineage>
        <taxon>Bacteria</taxon>
        <taxon>Bacillati</taxon>
        <taxon>Bacillota</taxon>
        <taxon>Clostridia</taxon>
        <taxon>Eubacteriales</taxon>
        <taxon>Candidatus Enterenecus</taxon>
    </lineage>
</organism>
<feature type="domain" description="CobB/CobQ-like glutamine amidotransferase" evidence="2">
    <location>
        <begin position="6"/>
        <end position="191"/>
    </location>
</feature>